<accession>A0A8B8CEZ1</accession>
<feature type="domain" description="NADAR" evidence="2">
    <location>
        <begin position="5"/>
        <end position="112"/>
    </location>
</feature>
<protein>
    <submittedName>
        <fullName evidence="4">Uncharacterized protein LOC111118930</fullName>
    </submittedName>
</protein>
<dbReference type="OrthoDB" id="206452at2759"/>
<evidence type="ECO:0000313" key="4">
    <source>
        <dbReference type="RefSeq" id="XP_022314357.1"/>
    </source>
</evidence>
<dbReference type="KEGG" id="cvn:111118930"/>
<name>A0A8B8CEZ1_CRAVI</name>
<proteinExistence type="predicted"/>
<dbReference type="InterPro" id="IPR037238">
    <property type="entry name" value="YbiA-like_sf"/>
</dbReference>
<evidence type="ECO:0000259" key="2">
    <source>
        <dbReference type="Pfam" id="PF08719"/>
    </source>
</evidence>
<organism evidence="3 4">
    <name type="scientific">Crassostrea virginica</name>
    <name type="common">Eastern oyster</name>
    <dbReference type="NCBI Taxonomy" id="6565"/>
    <lineage>
        <taxon>Eukaryota</taxon>
        <taxon>Metazoa</taxon>
        <taxon>Spiralia</taxon>
        <taxon>Lophotrochozoa</taxon>
        <taxon>Mollusca</taxon>
        <taxon>Bivalvia</taxon>
        <taxon>Autobranchia</taxon>
        <taxon>Pteriomorphia</taxon>
        <taxon>Ostreida</taxon>
        <taxon>Ostreoidea</taxon>
        <taxon>Ostreidae</taxon>
        <taxon>Crassostrea</taxon>
    </lineage>
</organism>
<dbReference type="Gene3D" id="1.10.357.40">
    <property type="entry name" value="YbiA-like"/>
    <property type="match status" value="1"/>
</dbReference>
<evidence type="ECO:0000256" key="1">
    <source>
        <dbReference type="SAM" id="MobiDB-lite"/>
    </source>
</evidence>
<feature type="compositionally biased region" description="Acidic residues" evidence="1">
    <location>
        <begin position="141"/>
        <end position="150"/>
    </location>
</feature>
<sequence>MRSGDVPRATAIQEAPSALDAKLIGNKVLASENFINSQYDIMKEIVEAKVSQCRDFHDILKNAPPKPVFVESTYDDFWGSGLNIAGTKHTNKTAWPGKNMLGDIITKLSKKIKKNKNAWITPKASDAKKLRQCHKNRAPQEDDGSSSDSE</sequence>
<evidence type="ECO:0000313" key="3">
    <source>
        <dbReference type="Proteomes" id="UP000694844"/>
    </source>
</evidence>
<dbReference type="AlphaFoldDB" id="A0A8B8CEZ1"/>
<feature type="region of interest" description="Disordered" evidence="1">
    <location>
        <begin position="121"/>
        <end position="150"/>
    </location>
</feature>
<reference evidence="4" key="1">
    <citation type="submission" date="2025-08" db="UniProtKB">
        <authorList>
            <consortium name="RefSeq"/>
        </authorList>
    </citation>
    <scope>IDENTIFICATION</scope>
    <source>
        <tissue evidence="4">Whole sample</tissue>
    </source>
</reference>
<dbReference type="SUPFAM" id="SSF143990">
    <property type="entry name" value="YbiA-like"/>
    <property type="match status" value="1"/>
</dbReference>
<dbReference type="Pfam" id="PF08719">
    <property type="entry name" value="NADAR"/>
    <property type="match status" value="1"/>
</dbReference>
<dbReference type="CDD" id="cd15457">
    <property type="entry name" value="NADAR"/>
    <property type="match status" value="1"/>
</dbReference>
<dbReference type="GeneID" id="111118930"/>
<keyword evidence="3" id="KW-1185">Reference proteome</keyword>
<dbReference type="Proteomes" id="UP000694844">
    <property type="component" value="Chromosome 2"/>
</dbReference>
<dbReference type="InterPro" id="IPR012816">
    <property type="entry name" value="NADAR"/>
</dbReference>
<gene>
    <name evidence="4" type="primary">LOC111118930</name>
</gene>
<dbReference type="RefSeq" id="XP_022314357.1">
    <property type="nucleotide sequence ID" value="XM_022458649.1"/>
</dbReference>